<evidence type="ECO:0000313" key="1">
    <source>
        <dbReference type="EMBL" id="GMH31009.1"/>
    </source>
</evidence>
<accession>A0AAD3TKW0</accession>
<dbReference type="GO" id="GO:0031625">
    <property type="term" value="F:ubiquitin protein ligase binding"/>
    <property type="evidence" value="ECO:0007669"/>
    <property type="project" value="TreeGrafter"/>
</dbReference>
<gene>
    <name evidence="1" type="ORF">Nepgr_032852</name>
</gene>
<evidence type="ECO:0000313" key="2">
    <source>
        <dbReference type="Proteomes" id="UP001279734"/>
    </source>
</evidence>
<dbReference type="PANTHER" id="PTHR12710:SF0">
    <property type="entry name" value="NUCLEAR PROTEIN LOCALIZATION PROTEIN 4 HOMOLOG"/>
    <property type="match status" value="1"/>
</dbReference>
<dbReference type="Proteomes" id="UP001279734">
    <property type="component" value="Unassembled WGS sequence"/>
</dbReference>
<dbReference type="GO" id="GO:0043130">
    <property type="term" value="F:ubiquitin binding"/>
    <property type="evidence" value="ECO:0007669"/>
    <property type="project" value="TreeGrafter"/>
</dbReference>
<protein>
    <submittedName>
        <fullName evidence="1">Uncharacterized protein</fullName>
    </submittedName>
</protein>
<dbReference type="InterPro" id="IPR016563">
    <property type="entry name" value="Npl4"/>
</dbReference>
<dbReference type="GO" id="GO:0006511">
    <property type="term" value="P:ubiquitin-dependent protein catabolic process"/>
    <property type="evidence" value="ECO:0007669"/>
    <property type="project" value="InterPro"/>
</dbReference>
<reference evidence="1" key="1">
    <citation type="submission" date="2023-05" db="EMBL/GenBank/DDBJ databases">
        <title>Nepenthes gracilis genome sequencing.</title>
        <authorList>
            <person name="Fukushima K."/>
        </authorList>
    </citation>
    <scope>NUCLEOTIDE SEQUENCE</scope>
    <source>
        <strain evidence="1">SING2019-196</strain>
    </source>
</reference>
<name>A0AAD3TKW0_NEPGR</name>
<sequence>MVSCSPKLNFSLAGSFGKKMPMDNLIAKQHYVNETLAFAVECGGFMYGTVSDEVKVEVNFIYEPPQIGMEERGCSGNRVAWGSGLKEWVTAVVKPEVNEVGGADVHFVAFQMSDMCITLFNEGEKDREVNFKVSCMKKDVVVGGKDVGVDNDFFLVAVKIFDHQGPLSCTFPIESRASLVTLKAIKNHMDRKESAPSVEPICDFHQLLALESAWT</sequence>
<proteinExistence type="predicted"/>
<dbReference type="GO" id="GO:0005634">
    <property type="term" value="C:nucleus"/>
    <property type="evidence" value="ECO:0007669"/>
    <property type="project" value="TreeGrafter"/>
</dbReference>
<dbReference type="PANTHER" id="PTHR12710">
    <property type="entry name" value="NUCLEAR PROTEIN LOCALIZATION 4"/>
    <property type="match status" value="1"/>
</dbReference>
<comment type="caution">
    <text evidence="1">The sequence shown here is derived from an EMBL/GenBank/DDBJ whole genome shotgun (WGS) entry which is preliminary data.</text>
</comment>
<dbReference type="AlphaFoldDB" id="A0AAD3TKW0"/>
<dbReference type="EMBL" id="BSYO01000039">
    <property type="protein sequence ID" value="GMH31009.1"/>
    <property type="molecule type" value="Genomic_DNA"/>
</dbReference>
<keyword evidence="2" id="KW-1185">Reference proteome</keyword>
<organism evidence="1 2">
    <name type="scientific">Nepenthes gracilis</name>
    <name type="common">Slender pitcher plant</name>
    <dbReference type="NCBI Taxonomy" id="150966"/>
    <lineage>
        <taxon>Eukaryota</taxon>
        <taxon>Viridiplantae</taxon>
        <taxon>Streptophyta</taxon>
        <taxon>Embryophyta</taxon>
        <taxon>Tracheophyta</taxon>
        <taxon>Spermatophyta</taxon>
        <taxon>Magnoliopsida</taxon>
        <taxon>eudicotyledons</taxon>
        <taxon>Gunneridae</taxon>
        <taxon>Pentapetalae</taxon>
        <taxon>Caryophyllales</taxon>
        <taxon>Nepenthaceae</taxon>
        <taxon>Nepenthes</taxon>
    </lineage>
</organism>